<evidence type="ECO:0000313" key="5">
    <source>
        <dbReference type="Proteomes" id="UP001152320"/>
    </source>
</evidence>
<sequence>MISDQNATQIEEPNVETVHKVNYRKSTGTSQKRNSRNVTKKRQCWKCGGDFPHHGECSAEGQKCRNCGKIGHFAKVCRTKGQSRSNNRRRDSVNQVKPEENEPKYKDNQPEVTLSLYIPSIMHLPRPLRSR</sequence>
<dbReference type="SUPFAM" id="SSF57756">
    <property type="entry name" value="Retrovirus zinc finger-like domains"/>
    <property type="match status" value="1"/>
</dbReference>
<evidence type="ECO:0000256" key="1">
    <source>
        <dbReference type="PROSITE-ProRule" id="PRU00047"/>
    </source>
</evidence>
<feature type="region of interest" description="Disordered" evidence="2">
    <location>
        <begin position="79"/>
        <end position="111"/>
    </location>
</feature>
<keyword evidence="1" id="KW-0479">Metal-binding</keyword>
<dbReference type="Proteomes" id="UP001152320">
    <property type="component" value="Chromosome 1"/>
</dbReference>
<dbReference type="GO" id="GO:0008270">
    <property type="term" value="F:zinc ion binding"/>
    <property type="evidence" value="ECO:0007669"/>
    <property type="project" value="UniProtKB-KW"/>
</dbReference>
<accession>A0A9Q1CR96</accession>
<dbReference type="AlphaFoldDB" id="A0A9Q1CR96"/>
<dbReference type="Pfam" id="PF00098">
    <property type="entry name" value="zf-CCHC"/>
    <property type="match status" value="1"/>
</dbReference>
<keyword evidence="5" id="KW-1185">Reference proteome</keyword>
<evidence type="ECO:0000259" key="3">
    <source>
        <dbReference type="PROSITE" id="PS50158"/>
    </source>
</evidence>
<proteinExistence type="predicted"/>
<dbReference type="EMBL" id="JAIZAY010000001">
    <property type="protein sequence ID" value="KAJ8049149.1"/>
    <property type="molecule type" value="Genomic_DNA"/>
</dbReference>
<protein>
    <recommendedName>
        <fullName evidence="3">CCHC-type domain-containing protein</fullName>
    </recommendedName>
</protein>
<evidence type="ECO:0000313" key="4">
    <source>
        <dbReference type="EMBL" id="KAJ8049149.1"/>
    </source>
</evidence>
<feature type="compositionally biased region" description="Basic and acidic residues" evidence="2">
    <location>
        <begin position="88"/>
        <end position="109"/>
    </location>
</feature>
<keyword evidence="1" id="KW-0862">Zinc</keyword>
<comment type="caution">
    <text evidence="4">The sequence shown here is derived from an EMBL/GenBank/DDBJ whole genome shotgun (WGS) entry which is preliminary data.</text>
</comment>
<evidence type="ECO:0000256" key="2">
    <source>
        <dbReference type="SAM" id="MobiDB-lite"/>
    </source>
</evidence>
<gene>
    <name evidence="4" type="ORF">HOLleu_01763</name>
</gene>
<keyword evidence="1" id="KW-0863">Zinc-finger</keyword>
<dbReference type="InterPro" id="IPR001878">
    <property type="entry name" value="Znf_CCHC"/>
</dbReference>
<dbReference type="InterPro" id="IPR036875">
    <property type="entry name" value="Znf_CCHC_sf"/>
</dbReference>
<name>A0A9Q1CR96_HOLLE</name>
<dbReference type="PROSITE" id="PS50158">
    <property type="entry name" value="ZF_CCHC"/>
    <property type="match status" value="1"/>
</dbReference>
<dbReference type="SMART" id="SM00343">
    <property type="entry name" value="ZnF_C2HC"/>
    <property type="match status" value="1"/>
</dbReference>
<organism evidence="4 5">
    <name type="scientific">Holothuria leucospilota</name>
    <name type="common">Black long sea cucumber</name>
    <name type="synonym">Mertensiothuria leucospilota</name>
    <dbReference type="NCBI Taxonomy" id="206669"/>
    <lineage>
        <taxon>Eukaryota</taxon>
        <taxon>Metazoa</taxon>
        <taxon>Echinodermata</taxon>
        <taxon>Eleutherozoa</taxon>
        <taxon>Echinozoa</taxon>
        <taxon>Holothuroidea</taxon>
        <taxon>Aspidochirotacea</taxon>
        <taxon>Aspidochirotida</taxon>
        <taxon>Holothuriidae</taxon>
        <taxon>Holothuria</taxon>
    </lineage>
</organism>
<reference evidence="4" key="1">
    <citation type="submission" date="2021-10" db="EMBL/GenBank/DDBJ databases">
        <title>Tropical sea cucumber genome reveals ecological adaptation and Cuvierian tubules defense mechanism.</title>
        <authorList>
            <person name="Chen T."/>
        </authorList>
    </citation>
    <scope>NUCLEOTIDE SEQUENCE</scope>
    <source>
        <strain evidence="4">Nanhai2018</strain>
        <tissue evidence="4">Muscle</tissue>
    </source>
</reference>
<dbReference type="OrthoDB" id="6496131at2759"/>
<feature type="domain" description="CCHC-type" evidence="3">
    <location>
        <begin position="63"/>
        <end position="78"/>
    </location>
</feature>
<dbReference type="Gene3D" id="4.10.60.10">
    <property type="entry name" value="Zinc finger, CCHC-type"/>
    <property type="match status" value="1"/>
</dbReference>
<dbReference type="GO" id="GO:0003676">
    <property type="term" value="F:nucleic acid binding"/>
    <property type="evidence" value="ECO:0007669"/>
    <property type="project" value="InterPro"/>
</dbReference>